<dbReference type="CDD" id="cd00207">
    <property type="entry name" value="fer2"/>
    <property type="match status" value="1"/>
</dbReference>
<dbReference type="RefSeq" id="WP_090245372.1">
    <property type="nucleotide sequence ID" value="NZ_FNOU01000012.1"/>
</dbReference>
<feature type="domain" description="2Fe-2S ferredoxin-type" evidence="1">
    <location>
        <begin position="2"/>
        <end position="76"/>
    </location>
</feature>
<evidence type="ECO:0000259" key="1">
    <source>
        <dbReference type="PROSITE" id="PS51085"/>
    </source>
</evidence>
<dbReference type="Gene3D" id="3.10.20.30">
    <property type="match status" value="1"/>
</dbReference>
<dbReference type="SUPFAM" id="SSF54292">
    <property type="entry name" value="2Fe-2S ferredoxin-like"/>
    <property type="match status" value="1"/>
</dbReference>
<dbReference type="PROSITE" id="PS51085">
    <property type="entry name" value="2FE2S_FER_2"/>
    <property type="match status" value="1"/>
</dbReference>
<reference evidence="3" key="1">
    <citation type="submission" date="2016-10" db="EMBL/GenBank/DDBJ databases">
        <authorList>
            <person name="Varghese N."/>
            <person name="Submissions S."/>
        </authorList>
    </citation>
    <scope>NUCLEOTIDE SEQUENCE [LARGE SCALE GENOMIC DNA]</scope>
    <source>
        <strain evidence="3">VPI 5359</strain>
    </source>
</reference>
<dbReference type="GO" id="GO:0051536">
    <property type="term" value="F:iron-sulfur cluster binding"/>
    <property type="evidence" value="ECO:0007669"/>
    <property type="project" value="InterPro"/>
</dbReference>
<dbReference type="PANTHER" id="PTHR42895">
    <property type="entry name" value="IRON-SULFUR CLUSTER-BINDING PROTEIN-RELATED"/>
    <property type="match status" value="1"/>
</dbReference>
<dbReference type="Proteomes" id="UP000199652">
    <property type="component" value="Unassembled WGS sequence"/>
</dbReference>
<organism evidence="2 3">
    <name type="scientific">Eubacterium barkeri</name>
    <name type="common">Clostridium barkeri</name>
    <dbReference type="NCBI Taxonomy" id="1528"/>
    <lineage>
        <taxon>Bacteria</taxon>
        <taxon>Bacillati</taxon>
        <taxon>Bacillota</taxon>
        <taxon>Clostridia</taxon>
        <taxon>Eubacteriales</taxon>
        <taxon>Eubacteriaceae</taxon>
        <taxon>Eubacterium</taxon>
    </lineage>
</organism>
<dbReference type="InterPro" id="IPR052911">
    <property type="entry name" value="Corrinoid_activation_enz"/>
</dbReference>
<evidence type="ECO:0000313" key="3">
    <source>
        <dbReference type="Proteomes" id="UP000199652"/>
    </source>
</evidence>
<dbReference type="Pfam" id="PF00111">
    <property type="entry name" value="Fer2"/>
    <property type="match status" value="1"/>
</dbReference>
<accession>A0A1H3FZZ4</accession>
<dbReference type="InterPro" id="IPR041414">
    <property type="entry name" value="Raco-like_middle"/>
</dbReference>
<dbReference type="STRING" id="1528.SAMN04488579_11230"/>
<name>A0A1H3FZZ4_EUBBA</name>
<dbReference type="AlphaFoldDB" id="A0A1H3FZZ4"/>
<dbReference type="Pfam" id="PF14574">
    <property type="entry name" value="RACo_C_ter"/>
    <property type="match status" value="1"/>
</dbReference>
<sequence length="581" mass="62451">MFKLNFINQKTNITIAGGLLSEACSSAGFPLDLVCGGKGTCGKCQVTIEANRHKREVLACQLMVEEDLTVYLEDSQYLDQASLLTGHHSDATLPFDPALRKTHHPLSALTPESYSAFLRDTSLTLRRKFSHMVNQKNVSGITVVRHQGLPIDIQPGDTTDQLYGGAIDIGTTSVVLYVYDLIDGSLLYTESSLNKQITFGGDVIARILFCQERESALEDQCQAIADTINELLRRCEGDHPGLLKDLYHLVLCGNSTMAHLFFAMDPQALGRFPYANITEDAIHTHNHACGLNLPDAAVIDFLPLLGGFVGADTTSVLLTLPQDDRKYLMVDLGTNGEIALGNALTGFQTASTACGPALEGANIECGMRASAGAIEGITLEKGEICCQVIGDGAPIGLCGSAIVDAVAVLRSLGIIDPSGYLLTPEEYLTRHPGSPLAAHLAVLDTPDQDVVFYFSRGDKPVYLSQGDVRQIQLAKSSIYSGCMTLLKECGLTLSDVDALVLAGAFGNFINIENALAIGLLPPVPRDKILAIGNGAGHGVQRCLLNQEELTRATQIQACTEQINLADTPEFMEAYIMNMNFN</sequence>
<dbReference type="InterPro" id="IPR042259">
    <property type="entry name" value="Raco-like_middle_sf"/>
</dbReference>
<evidence type="ECO:0000313" key="2">
    <source>
        <dbReference type="EMBL" id="SDX96357.1"/>
    </source>
</evidence>
<dbReference type="OrthoDB" id="9810588at2"/>
<dbReference type="InterPro" id="IPR001041">
    <property type="entry name" value="2Fe-2S_ferredoxin-type"/>
</dbReference>
<dbReference type="Pfam" id="PF17651">
    <property type="entry name" value="Raco_middle"/>
    <property type="match status" value="1"/>
</dbReference>
<gene>
    <name evidence="2" type="ORF">SAMN04488579_11230</name>
</gene>
<dbReference type="InterPro" id="IPR012675">
    <property type="entry name" value="Beta-grasp_dom_sf"/>
</dbReference>
<dbReference type="InterPro" id="IPR027980">
    <property type="entry name" value="RACo_C"/>
</dbReference>
<protein>
    <submittedName>
        <fullName evidence="2">Uncharacterized 2Fe-2 and 4Fe-4S clusters-containing protein, contains DUF4445 domain</fullName>
    </submittedName>
</protein>
<dbReference type="EMBL" id="FNOU01000012">
    <property type="protein sequence ID" value="SDX96357.1"/>
    <property type="molecule type" value="Genomic_DNA"/>
</dbReference>
<dbReference type="PANTHER" id="PTHR42895:SF2">
    <property type="entry name" value="IRON-SULFUR CLUSTER PROTEIN"/>
    <property type="match status" value="1"/>
</dbReference>
<dbReference type="Gene3D" id="3.30.420.480">
    <property type="entry name" value="Domain of unknown function (DUF4445)"/>
    <property type="match status" value="1"/>
</dbReference>
<proteinExistence type="predicted"/>
<dbReference type="InterPro" id="IPR036010">
    <property type="entry name" value="2Fe-2S_ferredoxin-like_sf"/>
</dbReference>
<keyword evidence="3" id="KW-1185">Reference proteome</keyword>